<dbReference type="AlphaFoldDB" id="A0AAD4JHG9"/>
<dbReference type="InterPro" id="IPR017887">
    <property type="entry name" value="TF_TCP_subgr"/>
</dbReference>
<evidence type="ECO:0000256" key="1">
    <source>
        <dbReference type="ARBA" id="ARBA00004123"/>
    </source>
</evidence>
<keyword evidence="4" id="KW-0804">Transcription</keyword>
<dbReference type="Proteomes" id="UP001190926">
    <property type="component" value="Unassembled WGS sequence"/>
</dbReference>
<dbReference type="EMBL" id="SDAM02000053">
    <property type="protein sequence ID" value="KAH6833945.1"/>
    <property type="molecule type" value="Genomic_DNA"/>
</dbReference>
<gene>
    <name evidence="8" type="ORF">C2S53_004747</name>
</gene>
<dbReference type="InterPro" id="IPR005333">
    <property type="entry name" value="Transcription_factor_TCP"/>
</dbReference>
<dbReference type="GO" id="GO:0003700">
    <property type="term" value="F:DNA-binding transcription factor activity"/>
    <property type="evidence" value="ECO:0007669"/>
    <property type="project" value="InterPro"/>
</dbReference>
<feature type="domain" description="TCP" evidence="7">
    <location>
        <begin position="61"/>
        <end position="119"/>
    </location>
</feature>
<proteinExistence type="predicted"/>
<feature type="region of interest" description="Disordered" evidence="6">
    <location>
        <begin position="41"/>
        <end position="76"/>
    </location>
</feature>
<accession>A0AAD4JHG9</accession>
<evidence type="ECO:0000259" key="7">
    <source>
        <dbReference type="PROSITE" id="PS51369"/>
    </source>
</evidence>
<evidence type="ECO:0000313" key="8">
    <source>
        <dbReference type="EMBL" id="KAH6833945.1"/>
    </source>
</evidence>
<comment type="caution">
    <text evidence="8">The sequence shown here is derived from an EMBL/GenBank/DDBJ whole genome shotgun (WGS) entry which is preliminary data.</text>
</comment>
<evidence type="ECO:0000313" key="9">
    <source>
        <dbReference type="Proteomes" id="UP001190926"/>
    </source>
</evidence>
<comment type="subcellular location">
    <subcellularLocation>
        <location evidence="1">Nucleus</location>
    </subcellularLocation>
</comment>
<evidence type="ECO:0000256" key="6">
    <source>
        <dbReference type="SAM" id="MobiDB-lite"/>
    </source>
</evidence>
<dbReference type="GO" id="GO:2000032">
    <property type="term" value="P:regulation of secondary shoot formation"/>
    <property type="evidence" value="ECO:0007669"/>
    <property type="project" value="TreeGrafter"/>
</dbReference>
<dbReference type="GO" id="GO:0043565">
    <property type="term" value="F:sequence-specific DNA binding"/>
    <property type="evidence" value="ECO:0007669"/>
    <property type="project" value="TreeGrafter"/>
</dbReference>
<evidence type="ECO:0000256" key="4">
    <source>
        <dbReference type="ARBA" id="ARBA00023163"/>
    </source>
</evidence>
<feature type="compositionally biased region" description="Basic residues" evidence="6">
    <location>
        <begin position="62"/>
        <end position="76"/>
    </location>
</feature>
<name>A0AAD4JHG9_PERFH</name>
<evidence type="ECO:0000256" key="2">
    <source>
        <dbReference type="ARBA" id="ARBA00023015"/>
    </source>
</evidence>
<dbReference type="PROSITE" id="PS51369">
    <property type="entry name" value="TCP"/>
    <property type="match status" value="1"/>
</dbReference>
<evidence type="ECO:0000256" key="3">
    <source>
        <dbReference type="ARBA" id="ARBA00023125"/>
    </source>
</evidence>
<dbReference type="PANTHER" id="PTHR31072:SF97">
    <property type="entry name" value="TRANSCRIPTION FACTOR TCP4-LIKE"/>
    <property type="match status" value="1"/>
</dbReference>
<evidence type="ECO:0000256" key="5">
    <source>
        <dbReference type="ARBA" id="ARBA00023242"/>
    </source>
</evidence>
<dbReference type="GO" id="GO:0005634">
    <property type="term" value="C:nucleus"/>
    <property type="evidence" value="ECO:0007669"/>
    <property type="project" value="UniProtKB-SubCell"/>
</dbReference>
<protein>
    <submittedName>
        <fullName evidence="8">TCP domain protein 10</fullName>
    </submittedName>
</protein>
<keyword evidence="2" id="KW-0805">Transcription regulation</keyword>
<organism evidence="8 9">
    <name type="scientific">Perilla frutescens var. hirtella</name>
    <name type="common">Perilla citriodora</name>
    <name type="synonym">Perilla setoyensis</name>
    <dbReference type="NCBI Taxonomy" id="608512"/>
    <lineage>
        <taxon>Eukaryota</taxon>
        <taxon>Viridiplantae</taxon>
        <taxon>Streptophyta</taxon>
        <taxon>Embryophyta</taxon>
        <taxon>Tracheophyta</taxon>
        <taxon>Spermatophyta</taxon>
        <taxon>Magnoliopsida</taxon>
        <taxon>eudicotyledons</taxon>
        <taxon>Gunneridae</taxon>
        <taxon>Pentapetalae</taxon>
        <taxon>asterids</taxon>
        <taxon>lamiids</taxon>
        <taxon>Lamiales</taxon>
        <taxon>Lamiaceae</taxon>
        <taxon>Nepetoideae</taxon>
        <taxon>Elsholtzieae</taxon>
        <taxon>Perilla</taxon>
    </lineage>
</organism>
<keyword evidence="9" id="KW-1185">Reference proteome</keyword>
<sequence>MKSHNFGAVSSASNPMKITYERLIQEGYDLASPKANAKKRKAEVVDGGGGGGGRVVRAAGRKDRHSKVRTARGPRDRRVRLSPRTAIQFYDVQDRLGYDRPSKAIDWLINEAKTAIDALEEQQIIKFSDSNAAEIPNHGVFSLSQRGMREKREHWDNEDESLVSGFSCFVDEAAAAPSSAAGLEAYLGQDFSSSRNRSEIYPSYCSALNSSTPQVLETNWEMARLQKMDLISRMNCRKSQLLLRPNTMKI</sequence>
<reference evidence="8 9" key="1">
    <citation type="journal article" date="2021" name="Nat. Commun.">
        <title>Incipient diploidization of the medicinal plant Perilla within 10,000 years.</title>
        <authorList>
            <person name="Zhang Y."/>
            <person name="Shen Q."/>
            <person name="Leng L."/>
            <person name="Zhang D."/>
            <person name="Chen S."/>
            <person name="Shi Y."/>
            <person name="Ning Z."/>
            <person name="Chen S."/>
        </authorList>
    </citation>
    <scope>NUCLEOTIDE SEQUENCE [LARGE SCALE GENOMIC DNA]</scope>
    <source>
        <strain evidence="9">cv. PC099</strain>
    </source>
</reference>
<keyword evidence="3" id="KW-0238">DNA-binding</keyword>
<dbReference type="PANTHER" id="PTHR31072">
    <property type="entry name" value="TRANSCRIPTION FACTOR TCP4-RELATED"/>
    <property type="match status" value="1"/>
</dbReference>
<dbReference type="Pfam" id="PF03634">
    <property type="entry name" value="TCP"/>
    <property type="match status" value="1"/>
</dbReference>
<keyword evidence="5" id="KW-0539">Nucleus</keyword>